<proteinExistence type="predicted"/>
<organism evidence="2 3">
    <name type="scientific">Lentinula edodes</name>
    <name type="common">Shiitake mushroom</name>
    <name type="synonym">Lentinus edodes</name>
    <dbReference type="NCBI Taxonomy" id="5353"/>
    <lineage>
        <taxon>Eukaryota</taxon>
        <taxon>Fungi</taxon>
        <taxon>Dikarya</taxon>
        <taxon>Basidiomycota</taxon>
        <taxon>Agaricomycotina</taxon>
        <taxon>Agaricomycetes</taxon>
        <taxon>Agaricomycetidae</taxon>
        <taxon>Agaricales</taxon>
        <taxon>Marasmiineae</taxon>
        <taxon>Omphalotaceae</taxon>
        <taxon>Lentinula</taxon>
    </lineage>
</organism>
<name>A0A1Q3EQJ2_LENED</name>
<dbReference type="InterPro" id="IPR050266">
    <property type="entry name" value="AB_hydrolase_sf"/>
</dbReference>
<dbReference type="InterPro" id="IPR029058">
    <property type="entry name" value="AB_hydrolase_fold"/>
</dbReference>
<sequence length="341" mass="38976">MPFIKVSTSTGNTRFHYTISTPACADAEAINPGLPVILFFHAFAFHTIFHSQFSDPILRKFNLVTFDMRWHGYTESDTIPERYGQAEAAEDIIAFITALQLPPCHFVALDMGSTIALQIAVMLPEQVLSLFIMSHICLEEIPEVQEGRTELYDLYITGAYLDVALGYSQYTFSNKTSNIVQALWDLSFPINVKNWSPEHLREYRLISYDFFCTRKPQPREALSRITCPVKLVHGGNSVVYDQSYTERFMKSLQDEGVNVSMEIIPNAPHYLCFDHGNVVNPMIHDFVVEHHLKKENTAPIASLPVDVVVSPWDKILREHGWVPERKNELDDEDLFISYPTK</sequence>
<keyword evidence="2" id="KW-0378">Hydrolase</keyword>
<keyword evidence="3" id="KW-1185">Reference proteome</keyword>
<dbReference type="Proteomes" id="UP000188533">
    <property type="component" value="Unassembled WGS sequence"/>
</dbReference>
<comment type="caution">
    <text evidence="2">The sequence shown here is derived from an EMBL/GenBank/DDBJ whole genome shotgun (WGS) entry which is preliminary data.</text>
</comment>
<dbReference type="SUPFAM" id="SSF53474">
    <property type="entry name" value="alpha/beta-Hydrolases"/>
    <property type="match status" value="1"/>
</dbReference>
<dbReference type="Pfam" id="PF00561">
    <property type="entry name" value="Abhydrolase_1"/>
    <property type="match status" value="1"/>
</dbReference>
<dbReference type="GO" id="GO:0016787">
    <property type="term" value="F:hydrolase activity"/>
    <property type="evidence" value="ECO:0007669"/>
    <property type="project" value="UniProtKB-KW"/>
</dbReference>
<evidence type="ECO:0000313" key="2">
    <source>
        <dbReference type="EMBL" id="GAW09467.1"/>
    </source>
</evidence>
<dbReference type="PANTHER" id="PTHR43798">
    <property type="entry name" value="MONOACYLGLYCEROL LIPASE"/>
    <property type="match status" value="1"/>
</dbReference>
<reference evidence="2 3" key="1">
    <citation type="submission" date="2016-08" db="EMBL/GenBank/DDBJ databases">
        <authorList>
            <consortium name="Lentinula edodes genome sequencing consortium"/>
            <person name="Sakamoto Y."/>
            <person name="Nakade K."/>
            <person name="Sato S."/>
            <person name="Yoshida Y."/>
            <person name="Miyazaki K."/>
            <person name="Natsume S."/>
            <person name="Konno N."/>
        </authorList>
    </citation>
    <scope>NUCLEOTIDE SEQUENCE [LARGE SCALE GENOMIC DNA]</scope>
    <source>
        <strain evidence="2 3">NBRC 111202</strain>
    </source>
</reference>
<feature type="domain" description="AB hydrolase-1" evidence="1">
    <location>
        <begin position="35"/>
        <end position="135"/>
    </location>
</feature>
<accession>A0A1Q3EQJ2</accession>
<reference evidence="2 3" key="2">
    <citation type="submission" date="2017-02" db="EMBL/GenBank/DDBJ databases">
        <title>A genome survey and senescence transcriptome analysis in Lentinula edodes.</title>
        <authorList>
            <person name="Sakamoto Y."/>
            <person name="Nakade K."/>
            <person name="Sato S."/>
            <person name="Yoshida Y."/>
            <person name="Miyazaki K."/>
            <person name="Natsume S."/>
            <person name="Konno N."/>
        </authorList>
    </citation>
    <scope>NUCLEOTIDE SEQUENCE [LARGE SCALE GENOMIC DNA]</scope>
    <source>
        <strain evidence="2 3">NBRC 111202</strain>
    </source>
</reference>
<evidence type="ECO:0000313" key="3">
    <source>
        <dbReference type="Proteomes" id="UP000188533"/>
    </source>
</evidence>
<gene>
    <name evidence="2" type="ORF">LENED_011622</name>
</gene>
<protein>
    <submittedName>
        <fullName evidence="2">Alpha beta hydrolase fold protein</fullName>
    </submittedName>
</protein>
<evidence type="ECO:0000259" key="1">
    <source>
        <dbReference type="Pfam" id="PF00561"/>
    </source>
</evidence>
<dbReference type="Gene3D" id="3.40.50.1820">
    <property type="entry name" value="alpha/beta hydrolase"/>
    <property type="match status" value="1"/>
</dbReference>
<dbReference type="InterPro" id="IPR000073">
    <property type="entry name" value="AB_hydrolase_1"/>
</dbReference>
<dbReference type="AlphaFoldDB" id="A0A1Q3EQJ2"/>
<dbReference type="STRING" id="5353.A0A1Q3EQJ2"/>
<dbReference type="EMBL" id="BDGU01001087">
    <property type="protein sequence ID" value="GAW09467.1"/>
    <property type="molecule type" value="Genomic_DNA"/>
</dbReference>